<evidence type="ECO:0000313" key="1">
    <source>
        <dbReference type="EMBL" id="OEJ16200.1"/>
    </source>
</evidence>
<dbReference type="Proteomes" id="UP000095247">
    <property type="component" value="Unassembled WGS sequence"/>
</dbReference>
<proteinExistence type="predicted"/>
<reference evidence="1 2" key="1">
    <citation type="submission" date="2016-08" db="EMBL/GenBank/DDBJ databases">
        <title>Characterization and recognition of Brachyspira hampsonii sp. nov., a novel intestinal spirochete that is pathogenic to pigs.</title>
        <authorList>
            <person name="Mirajkar N."/>
            <person name="La T."/>
            <person name="Phillips N."/>
            <person name="Hampson D."/>
            <person name="Gebhart C."/>
        </authorList>
    </citation>
    <scope>NUCLEOTIDE SEQUENCE [LARGE SCALE GENOMIC DNA]</scope>
    <source>
        <strain evidence="1 2">P280/1</strain>
    </source>
</reference>
<name>A0A1E5NJ57_9SPIR</name>
<comment type="caution">
    <text evidence="1">The sequence shown here is derived from an EMBL/GenBank/DDBJ whole genome shotgun (WGS) entry which is preliminary data.</text>
</comment>
<organism evidence="1 2">
    <name type="scientific">Brachyspira hampsonii</name>
    <dbReference type="NCBI Taxonomy" id="1287055"/>
    <lineage>
        <taxon>Bacteria</taxon>
        <taxon>Pseudomonadati</taxon>
        <taxon>Spirochaetota</taxon>
        <taxon>Spirochaetia</taxon>
        <taxon>Brachyspirales</taxon>
        <taxon>Brachyspiraceae</taxon>
        <taxon>Brachyspira</taxon>
    </lineage>
</organism>
<dbReference type="AlphaFoldDB" id="A0A1E5NJ57"/>
<gene>
    <name evidence="1" type="ORF">BFL38_12265</name>
</gene>
<protein>
    <submittedName>
        <fullName evidence="1">Uncharacterized protein</fullName>
    </submittedName>
</protein>
<dbReference type="RefSeq" id="WP_069725649.1">
    <property type="nucleotide sequence ID" value="NZ_MDCO01000001.1"/>
</dbReference>
<accession>A0A1E5NJ57</accession>
<evidence type="ECO:0000313" key="2">
    <source>
        <dbReference type="Proteomes" id="UP000095247"/>
    </source>
</evidence>
<dbReference type="EMBL" id="MDCO01000001">
    <property type="protein sequence ID" value="OEJ16200.1"/>
    <property type="molecule type" value="Genomic_DNA"/>
</dbReference>
<sequence length="391" mass="46553">MMELIIIAGVILAALVFIGILTNDAKNNPVKFYKNDFFMLKDKINNIYVYIYEYKKNDIESYNYLYKNYSNNKGRIYINNNNEFIINEANVKSEKIEVYNYYDRYNNNLISTFAEIKFKTKLNDTSESKIEYIIEFDPYTNVIDSTADKLKNTFRETVTIEGVFEIIRKPEAEVISLYNSEISTLKKAEERFVYNVFNFNYFFINGKEKINSFINGAEEFSDEFVKEKIEENNSIIGSYVKEYYKKDWQSLFDDSILSYIGDYNNIYDELKEFKSFNILYYDDKIICIYKRFSKLEGINLAEINNLFAIFELDSQILISSYLKDLVNEPEKLLREYNADSDFYSNIDNLVFGVTDSFIVIMKEKGYGKIFIDYKNIKEYINKDHYLYYLFD</sequence>